<evidence type="ECO:0000313" key="1">
    <source>
        <dbReference type="EMBL" id="KFM78646.1"/>
    </source>
</evidence>
<proteinExistence type="predicted"/>
<reference evidence="1 2" key="1">
    <citation type="submission" date="2013-11" db="EMBL/GenBank/DDBJ databases">
        <title>Genome sequencing of Stegodyphus mimosarum.</title>
        <authorList>
            <person name="Bechsgaard J."/>
        </authorList>
    </citation>
    <scope>NUCLEOTIDE SEQUENCE [LARGE SCALE GENOMIC DNA]</scope>
</reference>
<accession>A0A087UMQ7</accession>
<protein>
    <submittedName>
        <fullName evidence="1">Uncharacterized protein</fullName>
    </submittedName>
</protein>
<dbReference type="EMBL" id="KK120599">
    <property type="protein sequence ID" value="KFM78646.1"/>
    <property type="molecule type" value="Genomic_DNA"/>
</dbReference>
<dbReference type="AlphaFoldDB" id="A0A087UMQ7"/>
<evidence type="ECO:0000313" key="2">
    <source>
        <dbReference type="Proteomes" id="UP000054359"/>
    </source>
</evidence>
<sequence>MQNYKTIIIKKSFMLHYYDVTCLHECLTLFSSRTNFHLRVVSETYDIHSNTMNRFVSAMMA</sequence>
<keyword evidence="2" id="KW-1185">Reference proteome</keyword>
<name>A0A087UMQ7_STEMI</name>
<gene>
    <name evidence="1" type="ORF">X975_19042</name>
</gene>
<organism evidence="1 2">
    <name type="scientific">Stegodyphus mimosarum</name>
    <name type="common">African social velvet spider</name>
    <dbReference type="NCBI Taxonomy" id="407821"/>
    <lineage>
        <taxon>Eukaryota</taxon>
        <taxon>Metazoa</taxon>
        <taxon>Ecdysozoa</taxon>
        <taxon>Arthropoda</taxon>
        <taxon>Chelicerata</taxon>
        <taxon>Arachnida</taxon>
        <taxon>Araneae</taxon>
        <taxon>Araneomorphae</taxon>
        <taxon>Entelegynae</taxon>
        <taxon>Eresoidea</taxon>
        <taxon>Eresidae</taxon>
        <taxon>Stegodyphus</taxon>
    </lineage>
</organism>
<dbReference type="Proteomes" id="UP000054359">
    <property type="component" value="Unassembled WGS sequence"/>
</dbReference>
<feature type="non-terminal residue" evidence="1">
    <location>
        <position position="61"/>
    </location>
</feature>